<reference evidence="4" key="1">
    <citation type="submission" date="2014-09" db="EMBL/GenBank/DDBJ databases">
        <authorList>
            <person name="Magalhaes I.L.F."/>
            <person name="Oliveira U."/>
            <person name="Santos F.R."/>
            <person name="Vidigal T.H.D.A."/>
            <person name="Brescovit A.D."/>
            <person name="Santos A.J."/>
        </authorList>
    </citation>
    <scope>NUCLEOTIDE SEQUENCE</scope>
    <source>
        <tissue evidence="4">Shoot tissue taken approximately 20 cm above the soil surface</tissue>
    </source>
</reference>
<name>A0A0A9D7D3_ARUDO</name>
<dbReference type="SMART" id="SM00320">
    <property type="entry name" value="WD40"/>
    <property type="match status" value="2"/>
</dbReference>
<keyword evidence="2" id="KW-0677">Repeat</keyword>
<evidence type="ECO:0000313" key="4">
    <source>
        <dbReference type="EMBL" id="JAD79622.1"/>
    </source>
</evidence>
<dbReference type="PROSITE" id="PS50082">
    <property type="entry name" value="WD_REPEATS_2"/>
    <property type="match status" value="1"/>
</dbReference>
<dbReference type="SUPFAM" id="SSF50978">
    <property type="entry name" value="WD40 repeat-like"/>
    <property type="match status" value="1"/>
</dbReference>
<dbReference type="InterPro" id="IPR045151">
    <property type="entry name" value="DCAF8"/>
</dbReference>
<proteinExistence type="predicted"/>
<dbReference type="InterPro" id="IPR001680">
    <property type="entry name" value="WD40_rpt"/>
</dbReference>
<dbReference type="InterPro" id="IPR015943">
    <property type="entry name" value="WD40/YVTN_repeat-like_dom_sf"/>
</dbReference>
<organism evidence="4">
    <name type="scientific">Arundo donax</name>
    <name type="common">Giant reed</name>
    <name type="synonym">Donax arundinaceus</name>
    <dbReference type="NCBI Taxonomy" id="35708"/>
    <lineage>
        <taxon>Eukaryota</taxon>
        <taxon>Viridiplantae</taxon>
        <taxon>Streptophyta</taxon>
        <taxon>Embryophyta</taxon>
        <taxon>Tracheophyta</taxon>
        <taxon>Spermatophyta</taxon>
        <taxon>Magnoliopsida</taxon>
        <taxon>Liliopsida</taxon>
        <taxon>Poales</taxon>
        <taxon>Poaceae</taxon>
        <taxon>PACMAD clade</taxon>
        <taxon>Arundinoideae</taxon>
        <taxon>Arundineae</taxon>
        <taxon>Arundo</taxon>
    </lineage>
</organism>
<dbReference type="Pfam" id="PF00400">
    <property type="entry name" value="WD40"/>
    <property type="match status" value="2"/>
</dbReference>
<evidence type="ECO:0000256" key="2">
    <source>
        <dbReference type="ARBA" id="ARBA00022737"/>
    </source>
</evidence>
<dbReference type="Gene3D" id="2.130.10.10">
    <property type="entry name" value="YVTN repeat-like/Quinoprotein amine dehydrogenase"/>
    <property type="match status" value="1"/>
</dbReference>
<dbReference type="EMBL" id="GBRH01218273">
    <property type="protein sequence ID" value="JAD79622.1"/>
    <property type="molecule type" value="Transcribed_RNA"/>
</dbReference>
<evidence type="ECO:0000256" key="1">
    <source>
        <dbReference type="ARBA" id="ARBA00022574"/>
    </source>
</evidence>
<dbReference type="PANTHER" id="PTHR15574:SF65">
    <property type="entry name" value="TRANSDUCIN_WD40 REPEAT-LIKE SUPERFAMILY PROTEIN"/>
    <property type="match status" value="1"/>
</dbReference>
<evidence type="ECO:0000256" key="3">
    <source>
        <dbReference type="PROSITE-ProRule" id="PRU00221"/>
    </source>
</evidence>
<protein>
    <submittedName>
        <fullName evidence="4">Uncharacterized protein</fullName>
    </submittedName>
</protein>
<dbReference type="PANTHER" id="PTHR15574">
    <property type="entry name" value="WD REPEAT DOMAIN-CONTAINING FAMILY"/>
    <property type="match status" value="1"/>
</dbReference>
<keyword evidence="1 3" id="KW-0853">WD repeat</keyword>
<dbReference type="AlphaFoldDB" id="A0A0A9D7D3"/>
<feature type="repeat" description="WD" evidence="3">
    <location>
        <begin position="69"/>
        <end position="110"/>
    </location>
</feature>
<reference evidence="4" key="2">
    <citation type="journal article" date="2015" name="Data Brief">
        <title>Shoot transcriptome of the giant reed, Arundo donax.</title>
        <authorList>
            <person name="Barrero R.A."/>
            <person name="Guerrero F.D."/>
            <person name="Moolhuijzen P."/>
            <person name="Goolsby J.A."/>
            <person name="Tidwell J."/>
            <person name="Bellgard S.E."/>
            <person name="Bellgard M.I."/>
        </authorList>
    </citation>
    <scope>NUCLEOTIDE SEQUENCE</scope>
    <source>
        <tissue evidence="4">Shoot tissue taken approximately 20 cm above the soil surface</tissue>
    </source>
</reference>
<dbReference type="GO" id="GO:0080008">
    <property type="term" value="C:Cul4-RING E3 ubiquitin ligase complex"/>
    <property type="evidence" value="ECO:0007669"/>
    <property type="project" value="TreeGrafter"/>
</dbReference>
<sequence>MGLGPNPESAQPEFLDNLAQPQAYSGHRNFRTVKGVSFFGPNDEYVVSGSDCGNVFIWRKKGGELMRMMNGDKSVVNCIEPHPHFPFLAASGIDKTVKIWTPEAKKLMSLPKNAEQIIASNERGREIDASRAEVTLSPDIIMHVQRLHRRQSELHTENEPSAADFASDDDEAFYIGFGDAERNQRENSDPRECIVT</sequence>
<dbReference type="InterPro" id="IPR036322">
    <property type="entry name" value="WD40_repeat_dom_sf"/>
</dbReference>
<dbReference type="GO" id="GO:0005737">
    <property type="term" value="C:cytoplasm"/>
    <property type="evidence" value="ECO:0007669"/>
    <property type="project" value="TreeGrafter"/>
</dbReference>
<accession>A0A0A9D7D3</accession>